<dbReference type="Pfam" id="PF00881">
    <property type="entry name" value="Nitroreductase"/>
    <property type="match status" value="1"/>
</dbReference>
<dbReference type="RefSeq" id="WP_069584991.1">
    <property type="nucleotide sequence ID" value="NZ_LMVM01000012.1"/>
</dbReference>
<evidence type="ECO:0000259" key="3">
    <source>
        <dbReference type="Pfam" id="PF00881"/>
    </source>
</evidence>
<keyword evidence="5" id="KW-1185">Reference proteome</keyword>
<accession>A0A2A2H7C9</accession>
<evidence type="ECO:0000313" key="4">
    <source>
        <dbReference type="EMBL" id="PAV05160.1"/>
    </source>
</evidence>
<dbReference type="EMBL" id="LMVM01000012">
    <property type="protein sequence ID" value="PAV05160.1"/>
    <property type="molecule type" value="Genomic_DNA"/>
</dbReference>
<evidence type="ECO:0000313" key="5">
    <source>
        <dbReference type="Proteomes" id="UP000217784"/>
    </source>
</evidence>
<dbReference type="InterPro" id="IPR029479">
    <property type="entry name" value="Nitroreductase"/>
</dbReference>
<gene>
    <name evidence="4" type="ORF">ASJ80_12805</name>
</gene>
<evidence type="ECO:0000256" key="1">
    <source>
        <dbReference type="ARBA" id="ARBA00007118"/>
    </source>
</evidence>
<dbReference type="PANTHER" id="PTHR43673">
    <property type="entry name" value="NAD(P)H NITROREDUCTASE YDGI-RELATED"/>
    <property type="match status" value="1"/>
</dbReference>
<dbReference type="GO" id="GO:0016491">
    <property type="term" value="F:oxidoreductase activity"/>
    <property type="evidence" value="ECO:0007669"/>
    <property type="project" value="UniProtKB-KW"/>
</dbReference>
<keyword evidence="2" id="KW-0560">Oxidoreductase</keyword>
<dbReference type="OrthoDB" id="105365at2157"/>
<comment type="similarity">
    <text evidence="1">Belongs to the nitroreductase family.</text>
</comment>
<dbReference type="Proteomes" id="UP000217784">
    <property type="component" value="Unassembled WGS sequence"/>
</dbReference>
<dbReference type="SUPFAM" id="SSF55469">
    <property type="entry name" value="FMN-dependent nitroreductase-like"/>
    <property type="match status" value="1"/>
</dbReference>
<name>A0A2A2H7C9_METBR</name>
<dbReference type="AlphaFoldDB" id="A0A2A2H7C9"/>
<organism evidence="4 5">
    <name type="scientific">Methanobacterium bryantii</name>
    <dbReference type="NCBI Taxonomy" id="2161"/>
    <lineage>
        <taxon>Archaea</taxon>
        <taxon>Methanobacteriati</taxon>
        <taxon>Methanobacteriota</taxon>
        <taxon>Methanomada group</taxon>
        <taxon>Methanobacteria</taxon>
        <taxon>Methanobacteriales</taxon>
        <taxon>Methanobacteriaceae</taxon>
        <taxon>Methanobacterium</taxon>
    </lineage>
</organism>
<dbReference type="Gene3D" id="3.40.109.10">
    <property type="entry name" value="NADH Oxidase"/>
    <property type="match status" value="1"/>
</dbReference>
<evidence type="ECO:0000256" key="2">
    <source>
        <dbReference type="ARBA" id="ARBA00023002"/>
    </source>
</evidence>
<protein>
    <submittedName>
        <fullName evidence="4">Nitroreductase</fullName>
    </submittedName>
</protein>
<sequence length="183" mass="20814">MNEVLKNIKSRRSIRKYRGEQIKDEELDMILEAAVYAPTGHNDQPWHFTVIQNKELIDEMSAESKKLMAESSVGWMVNMGKSEHLHLFYNAPTVVVVSGKKDAISPLVDCCAAIQNMLIAAESLNIGSCWIGLVKFFFESEENVAKFNLPEDYEPYYAVCLGYKDSSNNRAPERNKNVVNYIK</sequence>
<comment type="caution">
    <text evidence="4">The sequence shown here is derived from an EMBL/GenBank/DDBJ whole genome shotgun (WGS) entry which is preliminary data.</text>
</comment>
<proteinExistence type="inferred from homology"/>
<dbReference type="PANTHER" id="PTHR43673:SF10">
    <property type="entry name" value="NADH DEHYDROGENASE_NAD(P)H NITROREDUCTASE XCC3605-RELATED"/>
    <property type="match status" value="1"/>
</dbReference>
<feature type="domain" description="Nitroreductase" evidence="3">
    <location>
        <begin position="8"/>
        <end position="163"/>
    </location>
</feature>
<dbReference type="InterPro" id="IPR000415">
    <property type="entry name" value="Nitroreductase-like"/>
</dbReference>
<reference evidence="4 5" key="1">
    <citation type="journal article" date="2017" name="BMC Genomics">
        <title>Genomic analysis of methanogenic archaea reveals a shift towards energy conservation.</title>
        <authorList>
            <person name="Gilmore S.P."/>
            <person name="Henske J.K."/>
            <person name="Sexton J.A."/>
            <person name="Solomon K.V."/>
            <person name="Seppala S."/>
            <person name="Yoo J.I."/>
            <person name="Huyett L.M."/>
            <person name="Pressman A."/>
            <person name="Cogan J.Z."/>
            <person name="Kivenson V."/>
            <person name="Peng X."/>
            <person name="Tan Y."/>
            <person name="Valentine D.L."/>
            <person name="O'Malley M.A."/>
        </authorList>
    </citation>
    <scope>NUCLEOTIDE SEQUENCE [LARGE SCALE GENOMIC DNA]</scope>
    <source>
        <strain evidence="4 5">M.o.H.</strain>
    </source>
</reference>